<dbReference type="GeneID" id="25739836"/>
<protein>
    <recommendedName>
        <fullName evidence="5">Molybdopterin biosynthesis protein CNX1</fullName>
    </recommendedName>
    <alternativeName>
        <fullName evidence="5">Molybdenum cofactor biosynthesis enzyme CNX1</fullName>
    </alternativeName>
    <domain>
        <recommendedName>
            <fullName evidence="5">Molybdopterin molybdenumtransferase</fullName>
            <shortName evidence="5">MPT Mo-transferase</shortName>
            <ecNumber evidence="5">2.10.1.1</ecNumber>
        </recommendedName>
        <alternativeName>
            <fullName evidence="5">Domain E</fullName>
        </alternativeName>
    </domain>
    <domain>
        <recommendedName>
            <fullName evidence="5">Molybdopterin adenylyltransferase</fullName>
            <shortName evidence="5">MPT adenylyltransferase</shortName>
            <ecNumber evidence="5">2.7.7.75</ecNumber>
        </recommendedName>
        <alternativeName>
            <fullName evidence="5">Domain G</fullName>
        </alternativeName>
    </domain>
</protein>
<dbReference type="PANTHER" id="PTHR10192">
    <property type="entry name" value="MOLYBDOPTERIN BIOSYNTHESIS PROTEIN"/>
    <property type="match status" value="1"/>
</dbReference>
<comment type="similarity">
    <text evidence="3">In the C-terminal section; belongs to the MoeA family.</text>
</comment>
<dbReference type="UniPathway" id="UPA00344"/>
<dbReference type="Gene3D" id="2.40.340.10">
    <property type="entry name" value="MoeA, C-terminal, domain IV"/>
    <property type="match status" value="1"/>
</dbReference>
<organism evidence="7 8">
    <name type="scientific">Monoraphidium neglectum</name>
    <dbReference type="NCBI Taxonomy" id="145388"/>
    <lineage>
        <taxon>Eukaryota</taxon>
        <taxon>Viridiplantae</taxon>
        <taxon>Chlorophyta</taxon>
        <taxon>core chlorophytes</taxon>
        <taxon>Chlorophyceae</taxon>
        <taxon>CS clade</taxon>
        <taxon>Sphaeropleales</taxon>
        <taxon>Selenastraceae</taxon>
        <taxon>Monoraphidium</taxon>
    </lineage>
</organism>
<reference evidence="7 8" key="1">
    <citation type="journal article" date="2013" name="BMC Genomics">
        <title>Reconstruction of the lipid metabolism for the microalga Monoraphidium neglectum from its genome sequence reveals characteristics suitable for biofuel production.</title>
        <authorList>
            <person name="Bogen C."/>
            <person name="Al-Dilaimi A."/>
            <person name="Albersmeier A."/>
            <person name="Wichmann J."/>
            <person name="Grundmann M."/>
            <person name="Rupp O."/>
            <person name="Lauersen K.J."/>
            <person name="Blifernez-Klassen O."/>
            <person name="Kalinowski J."/>
            <person name="Goesmann A."/>
            <person name="Mussgnug J.H."/>
            <person name="Kruse O."/>
        </authorList>
    </citation>
    <scope>NUCLEOTIDE SEQUENCE [LARGE SCALE GENOMIC DNA]</scope>
    <source>
        <strain evidence="7 8">SAG 48.87</strain>
    </source>
</reference>
<comment type="function">
    <text evidence="5">Catalyzes two steps in the biosynthesis of the molybdenum cofactor. In the first step, molybdopterin is adenylated. Subsequently, molybdate is inserted into adenylated molybdopterin and AMP is released.</text>
</comment>
<dbReference type="CDD" id="cd00887">
    <property type="entry name" value="MoeA"/>
    <property type="match status" value="1"/>
</dbReference>
<dbReference type="GO" id="GO:0006777">
    <property type="term" value="P:Mo-molybdopterin cofactor biosynthetic process"/>
    <property type="evidence" value="ECO:0007669"/>
    <property type="project" value="UniProtKB-UniRule"/>
</dbReference>
<dbReference type="SUPFAM" id="SSF63867">
    <property type="entry name" value="MoeA C-terminal domain-like"/>
    <property type="match status" value="1"/>
</dbReference>
<evidence type="ECO:0000313" key="7">
    <source>
        <dbReference type="EMBL" id="KIZ01003.1"/>
    </source>
</evidence>
<dbReference type="FunFam" id="2.170.190.11:FF:000001">
    <property type="entry name" value="Molybdopterin molybdenumtransferase"/>
    <property type="match status" value="1"/>
</dbReference>
<dbReference type="PROSITE" id="PS01079">
    <property type="entry name" value="MOCF_BIOSYNTHESIS_2"/>
    <property type="match status" value="1"/>
</dbReference>
<evidence type="ECO:0000256" key="3">
    <source>
        <dbReference type="ARBA" id="ARBA00008339"/>
    </source>
</evidence>
<dbReference type="InterPro" id="IPR036135">
    <property type="entry name" value="MoeA_linker/N_sf"/>
</dbReference>
<evidence type="ECO:0000313" key="8">
    <source>
        <dbReference type="Proteomes" id="UP000054498"/>
    </source>
</evidence>
<dbReference type="InterPro" id="IPR005110">
    <property type="entry name" value="MoeA_linker/N"/>
</dbReference>
<dbReference type="Pfam" id="PF00994">
    <property type="entry name" value="MoCF_biosynth"/>
    <property type="match status" value="2"/>
</dbReference>
<dbReference type="Gene3D" id="3.40.980.10">
    <property type="entry name" value="MoaB/Mog-like domain"/>
    <property type="match status" value="1"/>
</dbReference>
<gene>
    <name evidence="7" type="ORF">MNEG_6960</name>
</gene>
<evidence type="ECO:0000259" key="6">
    <source>
        <dbReference type="SMART" id="SM00852"/>
    </source>
</evidence>
<evidence type="ECO:0000256" key="4">
    <source>
        <dbReference type="ARBA" id="ARBA00023150"/>
    </source>
</evidence>
<dbReference type="STRING" id="145388.A0A0D2JPD2"/>
<keyword evidence="5" id="KW-0460">Magnesium</keyword>
<keyword evidence="5" id="KW-0479">Metal-binding</keyword>
<dbReference type="InterPro" id="IPR001453">
    <property type="entry name" value="MoaB/Mog_dom"/>
</dbReference>
<feature type="domain" description="MoaB/Mog" evidence="6">
    <location>
        <begin position="182"/>
        <end position="356"/>
    </location>
</feature>
<dbReference type="InterPro" id="IPR036425">
    <property type="entry name" value="MoaB/Mog-like_dom_sf"/>
</dbReference>
<comment type="cofactor">
    <cofactor evidence="5">
        <name>Mg(2+)</name>
        <dbReference type="ChEBI" id="CHEBI:18420"/>
    </cofactor>
</comment>
<dbReference type="EMBL" id="KK101406">
    <property type="protein sequence ID" value="KIZ01003.1"/>
    <property type="molecule type" value="Genomic_DNA"/>
</dbReference>
<dbReference type="GO" id="GO:0005829">
    <property type="term" value="C:cytosol"/>
    <property type="evidence" value="ECO:0007669"/>
    <property type="project" value="TreeGrafter"/>
</dbReference>
<comment type="pathway">
    <text evidence="1 5">Cofactor biosynthesis; molybdopterin biosynthesis.</text>
</comment>
<dbReference type="Gene3D" id="2.170.190.11">
    <property type="entry name" value="Molybdopterin biosynthesis moea protein, domain 3"/>
    <property type="match status" value="1"/>
</dbReference>
<keyword evidence="5" id="KW-0500">Molybdenum</keyword>
<name>A0A0D2JPD2_9CHLO</name>
<dbReference type="EC" id="2.7.7.75" evidence="5"/>
<sequence>MSQYKMISIPEAQEAVLAVTPVLGPEEAPLGSAVGRILAQSVSARDSLPPFPASIKDGYAVVSSDGLGDYPVASESRPGALPDAPLQPGTVCYITTGAPVPAGADAVIQVEDTQKLPASDGRAAVRILKAAKPGQDIRPVGSDIQQGAEVLAAGERVGVAEVGILATVGATALPVVRRPVVAVLSTGDEVVEPSTAALGPGQIRDCNRSMLLAAAAAAGAGVVDLGIAGDTEGSVEGALQRALDAGADVLITSAPRTLTLSTPLILLQTVRPPPGGVSMGDKDLIKPLLARQGEIHFGRVRMKPGKPLTFATLPVAAGAGAPGQPAREKVLVFGLPGNPVSSFVCFNLVVLPALRKMSGWGAPLLRRVRVWTTSALKLDPERPEYHRATICYGRYPETAGAAAAGAVAAAVGGADACVWYAVSTGNQISSRLLSARSANALLEVPQASGALAAGTEVSALIIDDLGRMPVPGEVPVTEGFF</sequence>
<comment type="similarity">
    <text evidence="5">Belongs to the MoeA family.</text>
</comment>
<evidence type="ECO:0000256" key="2">
    <source>
        <dbReference type="ARBA" id="ARBA00007589"/>
    </source>
</evidence>
<comment type="catalytic activity">
    <reaction evidence="5">
        <text>adenylyl-molybdopterin + molybdate = Mo-molybdopterin + AMP + H(+)</text>
        <dbReference type="Rhea" id="RHEA:35047"/>
        <dbReference type="ChEBI" id="CHEBI:15378"/>
        <dbReference type="ChEBI" id="CHEBI:36264"/>
        <dbReference type="ChEBI" id="CHEBI:62727"/>
        <dbReference type="ChEBI" id="CHEBI:71302"/>
        <dbReference type="ChEBI" id="CHEBI:456215"/>
    </reaction>
</comment>
<dbReference type="SUPFAM" id="SSF63882">
    <property type="entry name" value="MoeA N-terminal region -like"/>
    <property type="match status" value="1"/>
</dbReference>
<dbReference type="Proteomes" id="UP000054498">
    <property type="component" value="Unassembled WGS sequence"/>
</dbReference>
<dbReference type="Gene3D" id="3.90.105.10">
    <property type="entry name" value="Molybdopterin biosynthesis moea protein, domain 2"/>
    <property type="match status" value="1"/>
</dbReference>
<dbReference type="SUPFAM" id="SSF53218">
    <property type="entry name" value="Molybdenum cofactor biosynthesis proteins"/>
    <property type="match status" value="1"/>
</dbReference>
<dbReference type="GO" id="GO:0005524">
    <property type="term" value="F:ATP binding"/>
    <property type="evidence" value="ECO:0007669"/>
    <property type="project" value="UniProtKB-UniRule"/>
</dbReference>
<accession>A0A0D2JPD2</accession>
<proteinExistence type="inferred from homology"/>
<dbReference type="RefSeq" id="XP_013900022.1">
    <property type="nucleotide sequence ID" value="XM_014044568.1"/>
</dbReference>
<dbReference type="PANTHER" id="PTHR10192:SF5">
    <property type="entry name" value="GEPHYRIN"/>
    <property type="match status" value="1"/>
</dbReference>
<evidence type="ECO:0000256" key="1">
    <source>
        <dbReference type="ARBA" id="ARBA00005046"/>
    </source>
</evidence>
<evidence type="ECO:0000256" key="5">
    <source>
        <dbReference type="RuleBase" id="RU365090"/>
    </source>
</evidence>
<keyword evidence="8" id="KW-1185">Reference proteome</keyword>
<dbReference type="EC" id="2.10.1.1" evidence="5"/>
<dbReference type="InterPro" id="IPR036688">
    <property type="entry name" value="MoeA_C_domain_IV_sf"/>
</dbReference>
<dbReference type="GO" id="GO:0046872">
    <property type="term" value="F:metal ion binding"/>
    <property type="evidence" value="ECO:0007669"/>
    <property type="project" value="UniProtKB-UniRule"/>
</dbReference>
<keyword evidence="5" id="KW-0808">Transferase</keyword>
<dbReference type="KEGG" id="mng:MNEG_6960"/>
<comment type="catalytic activity">
    <reaction evidence="5">
        <text>molybdopterin + ATP + H(+) = adenylyl-molybdopterin + diphosphate</text>
        <dbReference type="Rhea" id="RHEA:31331"/>
        <dbReference type="ChEBI" id="CHEBI:15378"/>
        <dbReference type="ChEBI" id="CHEBI:30616"/>
        <dbReference type="ChEBI" id="CHEBI:33019"/>
        <dbReference type="ChEBI" id="CHEBI:58698"/>
        <dbReference type="ChEBI" id="CHEBI:62727"/>
    </reaction>
</comment>
<dbReference type="InterPro" id="IPR005111">
    <property type="entry name" value="MoeA_C_domain_IV"/>
</dbReference>
<keyword evidence="4 5" id="KW-0501">Molybdenum cofactor biosynthesis</keyword>
<dbReference type="GO" id="GO:0061598">
    <property type="term" value="F:molybdopterin adenylyltransferase activity"/>
    <property type="evidence" value="ECO:0007669"/>
    <property type="project" value="UniProtKB-UniRule"/>
</dbReference>
<dbReference type="InterPro" id="IPR008284">
    <property type="entry name" value="MoCF_biosynth_CS"/>
</dbReference>
<dbReference type="Pfam" id="PF03454">
    <property type="entry name" value="MoeA_C"/>
    <property type="match status" value="1"/>
</dbReference>
<dbReference type="Pfam" id="PF03453">
    <property type="entry name" value="MoeA_N"/>
    <property type="match status" value="1"/>
</dbReference>
<dbReference type="SMART" id="SM00852">
    <property type="entry name" value="MoCF_biosynth"/>
    <property type="match status" value="1"/>
</dbReference>
<comment type="similarity">
    <text evidence="2">In the N-terminal section; belongs to the MoaB/Mog family.</text>
</comment>
<dbReference type="OrthoDB" id="4349954at2759"/>
<dbReference type="GO" id="GO:0061599">
    <property type="term" value="F:molybdopterin molybdotransferase activity"/>
    <property type="evidence" value="ECO:0007669"/>
    <property type="project" value="UniProtKB-UniRule"/>
</dbReference>
<dbReference type="AlphaFoldDB" id="A0A0D2JPD2"/>
<dbReference type="InterPro" id="IPR038987">
    <property type="entry name" value="MoeA-like"/>
</dbReference>